<dbReference type="Gene3D" id="3.40.50.300">
    <property type="entry name" value="P-loop containing nucleotide triphosphate hydrolases"/>
    <property type="match status" value="1"/>
</dbReference>
<sequence length="446" mass="47281">MPSSGTLPALLPAVQATNELIAATATPPGIGGVSVIRISGSDMAAFAKKILSISTLPPPRVATRTAFVNSNHQPLDDGICLYFQAPHSFTGQDVLELHGHGGSAVVRSVLTRCLELGARLAEPGEFTLRAHLNGKLDLAQAEALADLINANSAAAARAAVHSLSGDFSKRAQGLSEKLAKLRADMEALMDFADEEISTNEAPTHRLAELLEDASNFLEQCEQGTRLSTGMTAAIIGHPNAGKSSLLNQLCRENAAIVTSIPGTTRDPVFRDIEANGLTLRIVDTAGLRDSTNVIEREGITRAHAEAEKADLVLLIDDGKGVPEITVSGTLLRVRNKIDLDEMLPGVRDGVVYLSAKTGTGIEALRTEIARIGSITEVSAPFSARIRHVDALRQSVAHLRQSHANAAQMEVAAAWLASAQRTLESLTGAFDDEDLLGEIFSRFCVGK</sequence>
<gene>
    <name evidence="6 9" type="primary">mnmE</name>
    <name evidence="6" type="synonym">trmE</name>
    <name evidence="9" type="ORF">NQX30_07640</name>
</gene>
<comment type="subunit">
    <text evidence="6">Homodimer. Heterotetramer of two MnmE and two MnmG subunits.</text>
</comment>
<dbReference type="Pfam" id="PF10396">
    <property type="entry name" value="TrmE_N"/>
    <property type="match status" value="1"/>
</dbReference>
<dbReference type="InterPro" id="IPR004520">
    <property type="entry name" value="GTPase_MnmE"/>
</dbReference>
<dbReference type="InterPro" id="IPR018948">
    <property type="entry name" value="GTP-bd_TrmE_N"/>
</dbReference>
<evidence type="ECO:0000256" key="3">
    <source>
        <dbReference type="ARBA" id="ARBA00022741"/>
    </source>
</evidence>
<comment type="cofactor">
    <cofactor evidence="6">
        <name>K(+)</name>
        <dbReference type="ChEBI" id="CHEBI:29103"/>
    </cofactor>
    <text evidence="6">Binds 1 potassium ion per subunit.</text>
</comment>
<dbReference type="CDD" id="cd04164">
    <property type="entry name" value="trmE"/>
    <property type="match status" value="1"/>
</dbReference>
<dbReference type="InterPro" id="IPR031168">
    <property type="entry name" value="G_TrmE"/>
</dbReference>
<dbReference type="Gene3D" id="1.20.120.430">
    <property type="entry name" value="tRNA modification GTPase MnmE domain 2"/>
    <property type="match status" value="1"/>
</dbReference>
<comment type="similarity">
    <text evidence="1 6 7">Belongs to the TRAFAC class TrmE-Era-EngA-EngB-Septin-like GTPase superfamily. TrmE GTPase family.</text>
</comment>
<dbReference type="GO" id="GO:0016787">
    <property type="term" value="F:hydrolase activity"/>
    <property type="evidence" value="ECO:0007669"/>
    <property type="project" value="UniProtKB-KW"/>
</dbReference>
<reference evidence="9" key="2">
    <citation type="journal article" date="2023" name="Microbiome">
        <title>Synthase-selected sorting approach identifies a beta-lactone synthase in a nudibranch symbiotic bacterium.</title>
        <authorList>
            <person name="Dzunkova M."/>
            <person name="La Clair J.J."/>
            <person name="Tyml T."/>
            <person name="Doud D."/>
            <person name="Schulz F."/>
            <person name="Piquer-Esteban S."/>
            <person name="Porcel Sanchis D."/>
            <person name="Osborn A."/>
            <person name="Robinson D."/>
            <person name="Louie K.B."/>
            <person name="Bowen B.P."/>
            <person name="Bowers R.M."/>
            <person name="Lee J."/>
            <person name="Arnau V."/>
            <person name="Diaz-Villanueva W."/>
            <person name="Stepanauskas R."/>
            <person name="Gosliner T."/>
            <person name="Date S.V."/>
            <person name="Northen T.R."/>
            <person name="Cheng J.F."/>
            <person name="Burkart M.D."/>
            <person name="Woyke T."/>
        </authorList>
    </citation>
    <scope>NUCLEOTIDE SEQUENCE</scope>
    <source>
        <strain evidence="9">Df01</strain>
    </source>
</reference>
<comment type="caution">
    <text evidence="6">Lacks conserved residue(s) required for the propagation of feature annotation.</text>
</comment>
<dbReference type="PANTHER" id="PTHR42714:SF2">
    <property type="entry name" value="TRNA MODIFICATION GTPASE GTPBP3, MITOCHONDRIAL"/>
    <property type="match status" value="1"/>
</dbReference>
<dbReference type="InterPro" id="IPR025867">
    <property type="entry name" value="MnmE_helical"/>
</dbReference>
<accession>A0ABT7QNF2</accession>
<dbReference type="Pfam" id="PF12631">
    <property type="entry name" value="MnmE_helical"/>
    <property type="match status" value="1"/>
</dbReference>
<protein>
    <recommendedName>
        <fullName evidence="6">tRNA modification GTPase MnmE</fullName>
        <ecNumber evidence="6">3.6.-.-</ecNumber>
    </recommendedName>
</protein>
<dbReference type="NCBIfam" id="TIGR00231">
    <property type="entry name" value="small_GTP"/>
    <property type="match status" value="1"/>
</dbReference>
<feature type="binding site" evidence="6">
    <location>
        <begin position="258"/>
        <end position="264"/>
    </location>
    <ligand>
        <name>GTP</name>
        <dbReference type="ChEBI" id="CHEBI:37565"/>
    </ligand>
</feature>
<keyword evidence="5 6" id="KW-0342">GTP-binding</keyword>
<dbReference type="InterPro" id="IPR005225">
    <property type="entry name" value="Small_GTP-bd"/>
</dbReference>
<dbReference type="InterPro" id="IPR006073">
    <property type="entry name" value="GTP-bd"/>
</dbReference>
<dbReference type="PANTHER" id="PTHR42714">
    <property type="entry name" value="TRNA MODIFICATION GTPASE GTPBP3"/>
    <property type="match status" value="1"/>
</dbReference>
<organism evidence="9 10">
    <name type="scientific">Candidatus Doriopsillibacter californiensis</name>
    <dbReference type="NCBI Taxonomy" id="2970740"/>
    <lineage>
        <taxon>Bacteria</taxon>
        <taxon>Pseudomonadati</taxon>
        <taxon>Pseudomonadota</taxon>
        <taxon>Gammaproteobacteria</taxon>
        <taxon>Candidatus Tethybacterales</taxon>
        <taxon>Candidatus Persebacteraceae</taxon>
        <taxon>Candidatus Doriopsillibacter</taxon>
    </lineage>
</organism>
<evidence type="ECO:0000259" key="8">
    <source>
        <dbReference type="PROSITE" id="PS51709"/>
    </source>
</evidence>
<comment type="subcellular location">
    <subcellularLocation>
        <location evidence="6">Cytoplasm</location>
    </subcellularLocation>
</comment>
<feature type="binding site" evidence="6">
    <location>
        <position position="264"/>
    </location>
    <ligand>
        <name>Mg(2+)</name>
        <dbReference type="ChEBI" id="CHEBI:18420"/>
    </ligand>
</feature>
<feature type="binding site" evidence="6">
    <location>
        <position position="96"/>
    </location>
    <ligand>
        <name>(6S)-5-formyl-5,6,7,8-tetrahydrofolate</name>
        <dbReference type="ChEBI" id="CHEBI:57457"/>
    </ligand>
</feature>
<comment type="caution">
    <text evidence="9">The sequence shown here is derived from an EMBL/GenBank/DDBJ whole genome shotgun (WGS) entry which is preliminary data.</text>
</comment>
<evidence type="ECO:0000256" key="1">
    <source>
        <dbReference type="ARBA" id="ARBA00011043"/>
    </source>
</evidence>
<keyword evidence="10" id="KW-1185">Reference proteome</keyword>
<keyword evidence="4 6" id="KW-0630">Potassium</keyword>
<evidence type="ECO:0000256" key="2">
    <source>
        <dbReference type="ARBA" id="ARBA00022694"/>
    </source>
</evidence>
<feature type="binding site" evidence="6">
    <location>
        <position position="263"/>
    </location>
    <ligand>
        <name>K(+)</name>
        <dbReference type="ChEBI" id="CHEBI:29103"/>
    </ligand>
</feature>
<proteinExistence type="inferred from homology"/>
<feature type="binding site" evidence="6">
    <location>
        <position position="135"/>
    </location>
    <ligand>
        <name>(6S)-5-formyl-5,6,7,8-tetrahydrofolate</name>
        <dbReference type="ChEBI" id="CHEBI:57457"/>
    </ligand>
</feature>
<comment type="function">
    <text evidence="6">Exhibits a very high intrinsic GTPase hydrolysis rate. Involved in the addition of a carboxymethylaminomethyl (cmnm) group at the wobble position (U34) of certain tRNAs, forming tRNA-cmnm(5)s(2)U34.</text>
</comment>
<dbReference type="NCBIfam" id="TIGR00450">
    <property type="entry name" value="mnmE_trmE_thdF"/>
    <property type="match status" value="1"/>
</dbReference>
<feature type="binding site" evidence="6">
    <location>
        <position position="258"/>
    </location>
    <ligand>
        <name>K(+)</name>
        <dbReference type="ChEBI" id="CHEBI:29103"/>
    </ligand>
</feature>
<feature type="binding site" evidence="6">
    <location>
        <position position="260"/>
    </location>
    <ligand>
        <name>K(+)</name>
        <dbReference type="ChEBI" id="CHEBI:29103"/>
    </ligand>
</feature>
<reference evidence="9" key="1">
    <citation type="submission" date="2022-08" db="EMBL/GenBank/DDBJ databases">
        <authorList>
            <person name="Dzunkova M."/>
            <person name="La Clair J."/>
            <person name="Tyml T."/>
            <person name="Doud D."/>
            <person name="Schulz F."/>
            <person name="Piquer S."/>
            <person name="Porcel Sanchis D."/>
            <person name="Osborn A."/>
            <person name="Robinson D."/>
            <person name="Louie K.B."/>
            <person name="Bowen B.P."/>
            <person name="Bowers R."/>
            <person name="Lee J."/>
            <person name="Arnau Llombart V."/>
            <person name="Diaz Villanueva W."/>
            <person name="Gosliner T."/>
            <person name="Northen T."/>
            <person name="Cheng J.-F."/>
            <person name="Burkart M.D."/>
            <person name="Woyke T."/>
        </authorList>
    </citation>
    <scope>NUCLEOTIDE SEQUENCE</scope>
    <source>
        <strain evidence="9">Df01</strain>
    </source>
</reference>
<keyword evidence="6" id="KW-0963">Cytoplasm</keyword>
<evidence type="ECO:0000256" key="6">
    <source>
        <dbReference type="HAMAP-Rule" id="MF_00379"/>
    </source>
</evidence>
<feature type="binding site" evidence="6">
    <location>
        <position position="446"/>
    </location>
    <ligand>
        <name>(6S)-5-formyl-5,6,7,8-tetrahydrofolate</name>
        <dbReference type="ChEBI" id="CHEBI:57457"/>
    </ligand>
</feature>
<feature type="binding site" evidence="6">
    <location>
        <begin position="239"/>
        <end position="244"/>
    </location>
    <ligand>
        <name>GTP</name>
        <dbReference type="ChEBI" id="CHEBI:37565"/>
    </ligand>
</feature>
<evidence type="ECO:0000256" key="7">
    <source>
        <dbReference type="RuleBase" id="RU003313"/>
    </source>
</evidence>
<dbReference type="EC" id="3.6.-.-" evidence="6"/>
<keyword evidence="6" id="KW-0460">Magnesium</keyword>
<name>A0ABT7QNF2_9GAMM</name>
<dbReference type="InterPro" id="IPR027266">
    <property type="entry name" value="TrmE/GcvT-like"/>
</dbReference>
<feature type="binding site" evidence="6">
    <location>
        <begin position="283"/>
        <end position="286"/>
    </location>
    <ligand>
        <name>GTP</name>
        <dbReference type="ChEBI" id="CHEBI:37565"/>
    </ligand>
</feature>
<dbReference type="Gene3D" id="3.30.1360.120">
    <property type="entry name" value="Probable tRNA modification gtpase trme, domain 1"/>
    <property type="match status" value="1"/>
</dbReference>
<dbReference type="EMBL" id="JANQAO010000005">
    <property type="protein sequence ID" value="MDM5148228.1"/>
    <property type="molecule type" value="Genomic_DNA"/>
</dbReference>
<evidence type="ECO:0000313" key="9">
    <source>
        <dbReference type="EMBL" id="MDM5148228.1"/>
    </source>
</evidence>
<dbReference type="Proteomes" id="UP001168167">
    <property type="component" value="Unassembled WGS sequence"/>
</dbReference>
<feature type="domain" description="TrmE-type G" evidence="8">
    <location>
        <begin position="229"/>
        <end position="373"/>
    </location>
</feature>
<keyword evidence="6 9" id="KW-0378">Hydrolase</keyword>
<evidence type="ECO:0000256" key="4">
    <source>
        <dbReference type="ARBA" id="ARBA00022958"/>
    </source>
</evidence>
<dbReference type="InterPro" id="IPR027417">
    <property type="entry name" value="P-loop_NTPase"/>
</dbReference>
<dbReference type="PROSITE" id="PS51709">
    <property type="entry name" value="G_TRME"/>
    <property type="match status" value="1"/>
</dbReference>
<evidence type="ECO:0000313" key="10">
    <source>
        <dbReference type="Proteomes" id="UP001168167"/>
    </source>
</evidence>
<dbReference type="NCBIfam" id="NF003661">
    <property type="entry name" value="PRK05291.1-3"/>
    <property type="match status" value="1"/>
</dbReference>
<dbReference type="SUPFAM" id="SSF52540">
    <property type="entry name" value="P-loop containing nucleoside triphosphate hydrolases"/>
    <property type="match status" value="1"/>
</dbReference>
<feature type="binding site" evidence="6">
    <location>
        <position position="239"/>
    </location>
    <ligand>
        <name>K(+)</name>
        <dbReference type="ChEBI" id="CHEBI:29103"/>
    </ligand>
</feature>
<keyword evidence="3 6" id="KW-0547">Nucleotide-binding</keyword>
<dbReference type="HAMAP" id="MF_00379">
    <property type="entry name" value="GTPase_MnmE"/>
    <property type="match status" value="1"/>
</dbReference>
<dbReference type="CDD" id="cd14858">
    <property type="entry name" value="TrmE_N"/>
    <property type="match status" value="1"/>
</dbReference>
<feature type="binding site" evidence="6">
    <location>
        <position position="243"/>
    </location>
    <ligand>
        <name>Mg(2+)</name>
        <dbReference type="ChEBI" id="CHEBI:18420"/>
    </ligand>
</feature>
<dbReference type="Pfam" id="PF01926">
    <property type="entry name" value="MMR_HSR1"/>
    <property type="match status" value="1"/>
</dbReference>
<keyword evidence="6" id="KW-0479">Metal-binding</keyword>
<keyword evidence="2 6" id="KW-0819">tRNA processing</keyword>
<dbReference type="InterPro" id="IPR027368">
    <property type="entry name" value="MnmE_dom2"/>
</dbReference>
<evidence type="ECO:0000256" key="5">
    <source>
        <dbReference type="ARBA" id="ARBA00023134"/>
    </source>
</evidence>
<feature type="binding site" evidence="6">
    <location>
        <position position="37"/>
    </location>
    <ligand>
        <name>(6S)-5-formyl-5,6,7,8-tetrahydrofolate</name>
        <dbReference type="ChEBI" id="CHEBI:57457"/>
    </ligand>
</feature>